<name>A0ABS5IAT2_9PROT</name>
<evidence type="ECO:0000313" key="2">
    <source>
        <dbReference type="Proteomes" id="UP000680714"/>
    </source>
</evidence>
<accession>A0ABS5IAT2</accession>
<dbReference type="RefSeq" id="WP_211547406.1">
    <property type="nucleotide sequence ID" value="NZ_JAGTUF010000005.1"/>
</dbReference>
<keyword evidence="2" id="KW-1185">Reference proteome</keyword>
<evidence type="ECO:0000313" key="1">
    <source>
        <dbReference type="EMBL" id="MBR9971537.1"/>
    </source>
</evidence>
<dbReference type="EMBL" id="JAGTUF010000005">
    <property type="protein sequence ID" value="MBR9971537.1"/>
    <property type="molecule type" value="Genomic_DNA"/>
</dbReference>
<reference evidence="1 2" key="1">
    <citation type="submission" date="2021-04" db="EMBL/GenBank/DDBJ databases">
        <title>Magnetospirillum sulfuroxidans sp. nov., a facultative chemolithoautotrophic sulfur-oxidizing alphaproteobacterium isolated from freshwater sediment and proposals for Paramagetospirillum gen. nov., and Magnetospirillaceae fam. nov.</title>
        <authorList>
            <person name="Koziaeva V."/>
            <person name="Geelhoed J.S."/>
            <person name="Sorokin D.Y."/>
            <person name="Grouzdev D.S."/>
        </authorList>
    </citation>
    <scope>NUCLEOTIDE SEQUENCE [LARGE SCALE GENOMIC DNA]</scope>
    <source>
        <strain evidence="1 2">J10</strain>
    </source>
</reference>
<organism evidence="1 2">
    <name type="scientific">Magnetospirillum sulfuroxidans</name>
    <dbReference type="NCBI Taxonomy" id="611300"/>
    <lineage>
        <taxon>Bacteria</taxon>
        <taxon>Pseudomonadati</taxon>
        <taxon>Pseudomonadota</taxon>
        <taxon>Alphaproteobacteria</taxon>
        <taxon>Rhodospirillales</taxon>
        <taxon>Rhodospirillaceae</taxon>
        <taxon>Magnetospirillum</taxon>
    </lineage>
</organism>
<sequence>MLFVLIDRFLDPLSPVPSPRGDAWDDDDGGMRPMADRLVCQYYDNAWSRKQNPRDEEEQC</sequence>
<proteinExistence type="predicted"/>
<gene>
    <name evidence="1" type="ORF">KEC16_07415</name>
</gene>
<dbReference type="Proteomes" id="UP000680714">
    <property type="component" value="Unassembled WGS sequence"/>
</dbReference>
<comment type="caution">
    <text evidence="1">The sequence shown here is derived from an EMBL/GenBank/DDBJ whole genome shotgun (WGS) entry which is preliminary data.</text>
</comment>
<protein>
    <submittedName>
        <fullName evidence="1">Uncharacterized protein</fullName>
    </submittedName>
</protein>